<protein>
    <recommendedName>
        <fullName evidence="4">O-Antigen ligase</fullName>
    </recommendedName>
</protein>
<feature type="transmembrane region" description="Helical" evidence="1">
    <location>
        <begin position="120"/>
        <end position="137"/>
    </location>
</feature>
<feature type="transmembrane region" description="Helical" evidence="1">
    <location>
        <begin position="149"/>
        <end position="166"/>
    </location>
</feature>
<organism evidence="2 3">
    <name type="scientific">Haloferula sargassicola</name>
    <dbReference type="NCBI Taxonomy" id="490096"/>
    <lineage>
        <taxon>Bacteria</taxon>
        <taxon>Pseudomonadati</taxon>
        <taxon>Verrucomicrobiota</taxon>
        <taxon>Verrucomicrobiia</taxon>
        <taxon>Verrucomicrobiales</taxon>
        <taxon>Verrucomicrobiaceae</taxon>
        <taxon>Haloferula</taxon>
    </lineage>
</organism>
<evidence type="ECO:0000313" key="3">
    <source>
        <dbReference type="Proteomes" id="UP001476282"/>
    </source>
</evidence>
<keyword evidence="1" id="KW-0472">Membrane</keyword>
<keyword evidence="1" id="KW-1133">Transmembrane helix</keyword>
<dbReference type="Proteomes" id="UP001476282">
    <property type="component" value="Unassembled WGS sequence"/>
</dbReference>
<feature type="transmembrane region" description="Helical" evidence="1">
    <location>
        <begin position="306"/>
        <end position="326"/>
    </location>
</feature>
<keyword evidence="3" id="KW-1185">Reference proteome</keyword>
<evidence type="ECO:0008006" key="4">
    <source>
        <dbReference type="Google" id="ProtNLM"/>
    </source>
</evidence>
<reference evidence="2 3" key="1">
    <citation type="submission" date="2024-02" db="EMBL/GenBank/DDBJ databases">
        <title>Haloferula sargassicola NBRC 104335.</title>
        <authorList>
            <person name="Ichikawa N."/>
            <person name="Katano-Makiyama Y."/>
            <person name="Hidaka K."/>
        </authorList>
    </citation>
    <scope>NUCLEOTIDE SEQUENCE [LARGE SCALE GENOMIC DNA]</scope>
    <source>
        <strain evidence="2 3">NBRC 104335</strain>
    </source>
</reference>
<sequence>MNSDRVKLVALFFFLIFGSLILGADIFAGGGNQLGRALKWCTLGAALIGLIFGRYSVLFFVVVLYYLDFVKRLLVLGDGLSLEDVMISLGSGPVIIVAACINCTVGAITGKITFGRAMDFAFYIGCVAISCLGWFVSDGSTFIQKSQDMLGTALIGMTALASYCLFRTKEDVRLLIKCMVLAGIPMALYTVWQFVYGIAAWEEAYIKTGVSTVLYNTYVVAGGINEMRPFSTLNLHPSVGAASGTMFVLSVAVMAKSKICFDRPYQRTFTYWVIGLIYLASCILCQNRTTYFLPLFYIVFAWSFRGGLRTLSVYFAGVLALTLLVLKSEAIYNNILQWSDSFENTSLGSHFGTLGTYQDRLQGFINLTDGKNWLPFGIDSEHRPWSHDPISGMIFTMGYVPFGIALMAAVIGLSWWHSKMLAIKDESTRALLIRLTAVVAALGACGVGYGNLLFVAPVNAFLGALVGVAVSCLRRELQSAPVELEAAEETASPQNLRADQGVLTRS</sequence>
<dbReference type="EMBL" id="BAABRI010000016">
    <property type="protein sequence ID" value="GAA5483653.1"/>
    <property type="molecule type" value="Genomic_DNA"/>
</dbReference>
<gene>
    <name evidence="2" type="ORF">Hsar01_02887</name>
</gene>
<feature type="transmembrane region" description="Helical" evidence="1">
    <location>
        <begin position="6"/>
        <end position="28"/>
    </location>
</feature>
<evidence type="ECO:0000256" key="1">
    <source>
        <dbReference type="SAM" id="Phobius"/>
    </source>
</evidence>
<feature type="transmembrane region" description="Helical" evidence="1">
    <location>
        <begin position="40"/>
        <end position="67"/>
    </location>
</feature>
<feature type="transmembrane region" description="Helical" evidence="1">
    <location>
        <begin position="178"/>
        <end position="198"/>
    </location>
</feature>
<feature type="transmembrane region" description="Helical" evidence="1">
    <location>
        <begin position="233"/>
        <end position="254"/>
    </location>
</feature>
<feature type="transmembrane region" description="Helical" evidence="1">
    <location>
        <begin position="87"/>
        <end position="108"/>
    </location>
</feature>
<evidence type="ECO:0000313" key="2">
    <source>
        <dbReference type="EMBL" id="GAA5483653.1"/>
    </source>
</evidence>
<feature type="transmembrane region" description="Helical" evidence="1">
    <location>
        <begin position="269"/>
        <end position="285"/>
    </location>
</feature>
<accession>A0ABP9UQ40</accession>
<proteinExistence type="predicted"/>
<dbReference type="RefSeq" id="WP_353567762.1">
    <property type="nucleotide sequence ID" value="NZ_BAABRI010000016.1"/>
</dbReference>
<name>A0ABP9UQ40_9BACT</name>
<comment type="caution">
    <text evidence="2">The sequence shown here is derived from an EMBL/GenBank/DDBJ whole genome shotgun (WGS) entry which is preliminary data.</text>
</comment>
<feature type="transmembrane region" description="Helical" evidence="1">
    <location>
        <begin position="393"/>
        <end position="416"/>
    </location>
</feature>
<keyword evidence="1" id="KW-0812">Transmembrane</keyword>
<feature type="transmembrane region" description="Helical" evidence="1">
    <location>
        <begin position="428"/>
        <end position="449"/>
    </location>
</feature>